<dbReference type="PROSITE" id="PS00409">
    <property type="entry name" value="PROKAR_NTER_METHYL"/>
    <property type="match status" value="1"/>
</dbReference>
<accession>A0A7I8DWP6</accession>
<evidence type="ECO:0000313" key="2">
    <source>
        <dbReference type="EMBL" id="BCL57062.1"/>
    </source>
</evidence>
<dbReference type="AlphaFoldDB" id="A0A7I8DWP6"/>
<feature type="transmembrane region" description="Helical" evidence="1">
    <location>
        <begin position="12"/>
        <end position="37"/>
    </location>
</feature>
<dbReference type="InterPro" id="IPR012902">
    <property type="entry name" value="N_methyl_site"/>
</dbReference>
<dbReference type="NCBIfam" id="TIGR02532">
    <property type="entry name" value="IV_pilin_GFxxxE"/>
    <property type="match status" value="1"/>
</dbReference>
<evidence type="ECO:0000256" key="1">
    <source>
        <dbReference type="SAM" id="Phobius"/>
    </source>
</evidence>
<evidence type="ECO:0000313" key="3">
    <source>
        <dbReference type="Proteomes" id="UP000593842"/>
    </source>
</evidence>
<reference evidence="3" key="1">
    <citation type="submission" date="2020-09" db="EMBL/GenBank/DDBJ databases">
        <title>Complete genome sequencing of Faecalibacillus intestinalis strain 14EGH31.</title>
        <authorList>
            <person name="Sakamoto M."/>
            <person name="Murakami T."/>
            <person name="Mori H."/>
        </authorList>
    </citation>
    <scope>NUCLEOTIDE SEQUENCE [LARGE SCALE GENOMIC DNA]</scope>
    <source>
        <strain evidence="3">14EGH31</strain>
    </source>
</reference>
<name>A0A7I8DWP6_9FIRM</name>
<gene>
    <name evidence="2" type="ORF">Fi14EGH31_07740</name>
</gene>
<keyword evidence="1" id="KW-0472">Membrane</keyword>
<dbReference type="RefSeq" id="WP_200765165.1">
    <property type="nucleotide sequence ID" value="NZ_AP024085.1"/>
</dbReference>
<keyword evidence="1" id="KW-1133">Transmembrane helix</keyword>
<sequence length="308" mass="35473">MKNTKGMTLIEVIISLLIISTASLIIVVGFVTALNLFTDSNHYKDVTNKQQKALVDEENKDTDIDVDDTLANYSITVNGSGNPIIINGTYKKATSKTYKDVNLSNFIPSIQISETVKGRNIYKNYCKMMQEFSNYLKEQGVTSDDKLFEGKTKEYIKEWMMQKTGENKSDFITNLPKLYASIYPDIELDSLLEVIGTYNKDFDKEKYKYITPCMYISDSTRENLTYKDFFEDGGYKKYVYILVGDKAKKGDRPTDIWALLDNTTVEDDQDTWLIPKSEISTKILENKTYSEFYKIISGNEWIYYTTSK</sequence>
<dbReference type="Pfam" id="PF07963">
    <property type="entry name" value="N_methyl"/>
    <property type="match status" value="1"/>
</dbReference>
<dbReference type="EMBL" id="AP024085">
    <property type="protein sequence ID" value="BCL57062.1"/>
    <property type="molecule type" value="Genomic_DNA"/>
</dbReference>
<dbReference type="Proteomes" id="UP000593842">
    <property type="component" value="Chromosome"/>
</dbReference>
<proteinExistence type="predicted"/>
<evidence type="ECO:0008006" key="4">
    <source>
        <dbReference type="Google" id="ProtNLM"/>
    </source>
</evidence>
<keyword evidence="1" id="KW-0812">Transmembrane</keyword>
<dbReference type="KEGG" id="fit:Fi14EGH31_07740"/>
<dbReference type="GeneID" id="70579206"/>
<protein>
    <recommendedName>
        <fullName evidence="4">Prepilin-type cleavage/methylation domain-containing protein</fullName>
    </recommendedName>
</protein>
<organism evidence="2 3">
    <name type="scientific">Faecalibacillus intestinalis</name>
    <dbReference type="NCBI Taxonomy" id="1982626"/>
    <lineage>
        <taxon>Bacteria</taxon>
        <taxon>Bacillati</taxon>
        <taxon>Bacillota</taxon>
        <taxon>Erysipelotrichia</taxon>
        <taxon>Erysipelotrichales</taxon>
        <taxon>Coprobacillaceae</taxon>
        <taxon>Faecalibacillus</taxon>
    </lineage>
</organism>